<protein>
    <submittedName>
        <fullName evidence="6">Nematode cuticle collagen N-terminal domain-containing protein</fullName>
    </submittedName>
</protein>
<evidence type="ECO:0000313" key="5">
    <source>
        <dbReference type="Proteomes" id="UP000887566"/>
    </source>
</evidence>
<dbReference type="Proteomes" id="UP000887566">
    <property type="component" value="Unplaced"/>
</dbReference>
<feature type="compositionally biased region" description="Low complexity" evidence="2">
    <location>
        <begin position="330"/>
        <end position="339"/>
    </location>
</feature>
<dbReference type="SMART" id="SM01088">
    <property type="entry name" value="Col_cuticle_N"/>
    <property type="match status" value="1"/>
</dbReference>
<evidence type="ECO:0000256" key="1">
    <source>
        <dbReference type="ARBA" id="ARBA00022737"/>
    </source>
</evidence>
<keyword evidence="3" id="KW-0472">Membrane</keyword>
<feature type="domain" description="Nematode cuticle collagen N-terminal" evidence="4">
    <location>
        <begin position="21"/>
        <end position="73"/>
    </location>
</feature>
<dbReference type="GO" id="GO:0042302">
    <property type="term" value="F:structural constituent of cuticle"/>
    <property type="evidence" value="ECO:0007669"/>
    <property type="project" value="InterPro"/>
</dbReference>
<accession>A0A914WAP1</accession>
<feature type="compositionally biased region" description="Polar residues" evidence="2">
    <location>
        <begin position="111"/>
        <end position="125"/>
    </location>
</feature>
<evidence type="ECO:0000259" key="4">
    <source>
        <dbReference type="SMART" id="SM01088"/>
    </source>
</evidence>
<keyword evidence="3" id="KW-0812">Transmembrane</keyword>
<dbReference type="Pfam" id="PF01391">
    <property type="entry name" value="Collagen"/>
    <property type="match status" value="1"/>
</dbReference>
<evidence type="ECO:0000256" key="2">
    <source>
        <dbReference type="SAM" id="MobiDB-lite"/>
    </source>
</evidence>
<feature type="region of interest" description="Disordered" evidence="2">
    <location>
        <begin position="99"/>
        <end position="363"/>
    </location>
</feature>
<reference evidence="6" key="1">
    <citation type="submission" date="2022-11" db="UniProtKB">
        <authorList>
            <consortium name="WormBaseParasite"/>
        </authorList>
    </citation>
    <scope>IDENTIFICATION</scope>
</reference>
<feature type="transmembrane region" description="Helical" evidence="3">
    <location>
        <begin position="21"/>
        <end position="45"/>
    </location>
</feature>
<name>A0A914WAP1_9BILA</name>
<feature type="compositionally biased region" description="Basic and acidic residues" evidence="2">
    <location>
        <begin position="188"/>
        <end position="202"/>
    </location>
</feature>
<evidence type="ECO:0000313" key="6">
    <source>
        <dbReference type="WBParaSite" id="PSAMB.scaffold347size55433.g5096.t1"/>
    </source>
</evidence>
<dbReference type="PANTHER" id="PTHR24637:SF368">
    <property type="entry name" value="CUTICLE COLLAGEN 36"/>
    <property type="match status" value="1"/>
</dbReference>
<dbReference type="WBParaSite" id="PSAMB.scaffold347size55433.g5096.t1">
    <property type="protein sequence ID" value="PSAMB.scaffold347size55433.g5096.t1"/>
    <property type="gene ID" value="PSAMB.scaffold347size55433.g5096"/>
</dbReference>
<dbReference type="InterPro" id="IPR008160">
    <property type="entry name" value="Collagen"/>
</dbReference>
<feature type="compositionally biased region" description="Pro residues" evidence="2">
    <location>
        <begin position="220"/>
        <end position="229"/>
    </location>
</feature>
<dbReference type="InterPro" id="IPR002486">
    <property type="entry name" value="Col_cuticle_N"/>
</dbReference>
<feature type="compositionally biased region" description="Polar residues" evidence="2">
    <location>
        <begin position="140"/>
        <end position="151"/>
    </location>
</feature>
<proteinExistence type="predicted"/>
<feature type="compositionally biased region" description="Basic and acidic residues" evidence="2">
    <location>
        <begin position="242"/>
        <end position="251"/>
    </location>
</feature>
<keyword evidence="3" id="KW-1133">Transmembrane helix</keyword>
<feature type="compositionally biased region" description="Low complexity" evidence="2">
    <location>
        <begin position="230"/>
        <end position="240"/>
    </location>
</feature>
<keyword evidence="5" id="KW-1185">Reference proteome</keyword>
<evidence type="ECO:0000256" key="3">
    <source>
        <dbReference type="SAM" id="Phobius"/>
    </source>
</evidence>
<feature type="compositionally biased region" description="Low complexity" evidence="2">
    <location>
        <begin position="253"/>
        <end position="265"/>
    </location>
</feature>
<sequence length="363" mass="36452">MDSLHKDQSNINSEEQRQMRRIAFVAVVVSTLAVVSTVISLPLLYNYVQSFQSHLIVEADFCKMRTAQMWLEVTKLQANSPGGTALRYKRSWLFGQWVPDSGTGGGADESYGNQSPPVPSEQHSTGPGPAPTNPPDTTEPKGQSSSPQPATSVAPELPVISPTGSEGCCTCQQGPAGPPGQPGPDGSAGKDGKNGAEGKPGKDSQAAKTTAKAIEQCPCMPAPPGPPGTMGPKGPSGPKGEPSPRAHDGKPGQHGMPGPAGPAGRPGRDGPKGPRGAPGKVKYNPGPAGPAGRPGTPGPAGPKGAPGPDAKDVANGQSGEAGESGRPGSVGRPGAVGPKGPRGPPGPEGACDHCPAPRLPPGY</sequence>
<organism evidence="5 6">
    <name type="scientific">Plectus sambesii</name>
    <dbReference type="NCBI Taxonomy" id="2011161"/>
    <lineage>
        <taxon>Eukaryota</taxon>
        <taxon>Metazoa</taxon>
        <taxon>Ecdysozoa</taxon>
        <taxon>Nematoda</taxon>
        <taxon>Chromadorea</taxon>
        <taxon>Plectida</taxon>
        <taxon>Plectina</taxon>
        <taxon>Plectoidea</taxon>
        <taxon>Plectidae</taxon>
        <taxon>Plectus</taxon>
    </lineage>
</organism>
<dbReference type="Pfam" id="PF01484">
    <property type="entry name" value="Col_cuticle_N"/>
    <property type="match status" value="1"/>
</dbReference>
<dbReference type="AlphaFoldDB" id="A0A914WAP1"/>
<dbReference type="PANTHER" id="PTHR24637">
    <property type="entry name" value="COLLAGEN"/>
    <property type="match status" value="1"/>
</dbReference>
<keyword evidence="1" id="KW-0677">Repeat</keyword>